<dbReference type="Gene3D" id="2.40.170.20">
    <property type="entry name" value="TonB-dependent receptor, beta-barrel domain"/>
    <property type="match status" value="1"/>
</dbReference>
<evidence type="ECO:0000256" key="12">
    <source>
        <dbReference type="RuleBase" id="RU003357"/>
    </source>
</evidence>
<reference evidence="16 17" key="1">
    <citation type="submission" date="2018-08" db="EMBL/GenBank/DDBJ databases">
        <title>Flavobacterium tibetense sp. nov., isolated from a wetland YonghuCo on Tibetan Plateau.</title>
        <authorList>
            <person name="Phurbu D."/>
            <person name="Lu H."/>
            <person name="Xing P."/>
        </authorList>
    </citation>
    <scope>NUCLEOTIDE SEQUENCE [LARGE SCALE GENOMIC DNA]</scope>
    <source>
        <strain evidence="16 17">DJC</strain>
    </source>
</reference>
<keyword evidence="9 16" id="KW-0675">Receptor</keyword>
<evidence type="ECO:0000256" key="1">
    <source>
        <dbReference type="ARBA" id="ARBA00004571"/>
    </source>
</evidence>
<dbReference type="Pfam" id="PF07715">
    <property type="entry name" value="Plug"/>
    <property type="match status" value="1"/>
</dbReference>
<feature type="chain" id="PRO_5019079169" evidence="13">
    <location>
        <begin position="30"/>
        <end position="749"/>
    </location>
</feature>
<feature type="domain" description="TonB-dependent receptor-like beta-barrel" evidence="14">
    <location>
        <begin position="270"/>
        <end position="704"/>
    </location>
</feature>
<keyword evidence="7 12" id="KW-0798">TonB box</keyword>
<evidence type="ECO:0000256" key="10">
    <source>
        <dbReference type="ARBA" id="ARBA00023237"/>
    </source>
</evidence>
<evidence type="ECO:0000256" key="7">
    <source>
        <dbReference type="ARBA" id="ARBA00023077"/>
    </source>
</evidence>
<evidence type="ECO:0000256" key="3">
    <source>
        <dbReference type="ARBA" id="ARBA00022448"/>
    </source>
</evidence>
<evidence type="ECO:0000256" key="11">
    <source>
        <dbReference type="PROSITE-ProRule" id="PRU01360"/>
    </source>
</evidence>
<dbReference type="NCBIfam" id="TIGR01785">
    <property type="entry name" value="TonB-hemin"/>
    <property type="match status" value="1"/>
</dbReference>
<dbReference type="CDD" id="cd01347">
    <property type="entry name" value="ligand_gated_channel"/>
    <property type="match status" value="1"/>
</dbReference>
<dbReference type="Proteomes" id="UP000284547">
    <property type="component" value="Unassembled WGS sequence"/>
</dbReference>
<name>A0A411Z151_9RHOB</name>
<dbReference type="GO" id="GO:0015232">
    <property type="term" value="F:heme transmembrane transporter activity"/>
    <property type="evidence" value="ECO:0007669"/>
    <property type="project" value="InterPro"/>
</dbReference>
<evidence type="ECO:0000256" key="2">
    <source>
        <dbReference type="ARBA" id="ARBA00009810"/>
    </source>
</evidence>
<dbReference type="PANTHER" id="PTHR30069:SF29">
    <property type="entry name" value="HEMOGLOBIN AND HEMOGLOBIN-HAPTOGLOBIN-BINDING PROTEIN 1-RELATED"/>
    <property type="match status" value="1"/>
</dbReference>
<keyword evidence="6 13" id="KW-0732">Signal</keyword>
<dbReference type="NCBIfam" id="TIGR01786">
    <property type="entry name" value="TonB-hemlactrns"/>
    <property type="match status" value="1"/>
</dbReference>
<keyword evidence="5 11" id="KW-0812">Transmembrane</keyword>
<keyword evidence="8 11" id="KW-0472">Membrane</keyword>
<dbReference type="AlphaFoldDB" id="A0A411Z151"/>
<dbReference type="Gene3D" id="2.170.130.10">
    <property type="entry name" value="TonB-dependent receptor, plug domain"/>
    <property type="match status" value="1"/>
</dbReference>
<protein>
    <submittedName>
        <fullName evidence="16">TonB-dependent hemoglobin/transferrin/lactoferrin family receptor</fullName>
    </submittedName>
</protein>
<accession>A0A411Z151</accession>
<gene>
    <name evidence="16" type="ORF">D1012_13065</name>
</gene>
<dbReference type="Pfam" id="PF00593">
    <property type="entry name" value="TonB_dep_Rec_b-barrel"/>
    <property type="match status" value="1"/>
</dbReference>
<organism evidence="16 17">
    <name type="scientific">Pseudotabrizicola alkalilacus</name>
    <dbReference type="NCBI Taxonomy" id="2305252"/>
    <lineage>
        <taxon>Bacteria</taxon>
        <taxon>Pseudomonadati</taxon>
        <taxon>Pseudomonadota</taxon>
        <taxon>Alphaproteobacteria</taxon>
        <taxon>Rhodobacterales</taxon>
        <taxon>Paracoccaceae</taxon>
        <taxon>Pseudotabrizicola</taxon>
    </lineage>
</organism>
<dbReference type="PANTHER" id="PTHR30069">
    <property type="entry name" value="TONB-DEPENDENT OUTER MEMBRANE RECEPTOR"/>
    <property type="match status" value="1"/>
</dbReference>
<dbReference type="InterPro" id="IPR037066">
    <property type="entry name" value="Plug_dom_sf"/>
</dbReference>
<keyword evidence="17" id="KW-1185">Reference proteome</keyword>
<keyword evidence="3 11" id="KW-0813">Transport</keyword>
<dbReference type="PROSITE" id="PS52016">
    <property type="entry name" value="TONB_DEPENDENT_REC_3"/>
    <property type="match status" value="1"/>
</dbReference>
<dbReference type="InterPro" id="IPR000531">
    <property type="entry name" value="Beta-barrel_TonB"/>
</dbReference>
<comment type="subcellular location">
    <subcellularLocation>
        <location evidence="1 11">Cell outer membrane</location>
        <topology evidence="1 11">Multi-pass membrane protein</topology>
    </subcellularLocation>
</comment>
<feature type="domain" description="TonB-dependent receptor plug" evidence="15">
    <location>
        <begin position="56"/>
        <end position="164"/>
    </location>
</feature>
<dbReference type="RefSeq" id="WP_118153329.1">
    <property type="nucleotide sequence ID" value="NZ_QWEY01000007.1"/>
</dbReference>
<dbReference type="GO" id="GO:0015344">
    <property type="term" value="F:siderophore uptake transmembrane transporter activity"/>
    <property type="evidence" value="ECO:0007669"/>
    <property type="project" value="TreeGrafter"/>
</dbReference>
<proteinExistence type="inferred from homology"/>
<evidence type="ECO:0000313" key="16">
    <source>
        <dbReference type="EMBL" id="RGP36786.1"/>
    </source>
</evidence>
<dbReference type="EMBL" id="QWEY01000007">
    <property type="protein sequence ID" value="RGP36786.1"/>
    <property type="molecule type" value="Genomic_DNA"/>
</dbReference>
<evidence type="ECO:0000259" key="15">
    <source>
        <dbReference type="Pfam" id="PF07715"/>
    </source>
</evidence>
<sequence>MAPPRMRGLLLRSSTALLLTLPLSAPALAQSKATQNSDVIALDPITVFADRIGRTLRKIQGHITVVDGQDLRARNVQSLEDLLRYVPGVTAARQVSGADPFGGQTGVRIRGVEGNRVQMVVDGGRIPERIIDGSRDYLDMSFTKQADIVRGPSSVLWGADALGGLLALETIGPDDLIAEGQTRGGQVTLGYGQLTDSTNVAVAFAQKFGPNLALMVGRSRTVDHEMRLKNARADGGIYGCSRPVAYGGVTCGQFNPLDRTSDRTLVKLDWSISDSQKLGFTFDHLDRLSETDNRLTLGPATGGAFVIDNPRSRDISRTRYALDYEGTFEGPVNEVRATLGWTPSGYNQQALLVQRNAANQTTRQIDYVDYSEDFLELDVQATSRFSLGSSDHVLTFGFDGDRTKTSYDRRRVLTNVTTGATVASVPSGFNFTDGTTRRADLFIQDQITLLDGKLELTPGLRFATYRMDPTLNDSVVAHPSNPTTTRKERKLLGSLGATYHLNDTYSVWAHYGEGFKLPTFQQLYTSSTSGSFDLVPAPGLLPEEVKSVEIGLRGEYDRGFFAVNAFQAEYENFIESFYFVPGTNDITYRNISAVKTWGVELEAGYDLTDQLKLTGSLAWMDGKAQATPQADQTQHLVPPLTAVMGVSYEVPDHNLTLRATTTLARKGKPTSATNFTPPGYGVLDLGASWGVAENAVLNLTVNNVLNKRYFDMTTAGLSRTPTVATANTVPLELYTGPARTVALTLDYRF</sequence>
<evidence type="ECO:0000256" key="9">
    <source>
        <dbReference type="ARBA" id="ARBA00023170"/>
    </source>
</evidence>
<comment type="similarity">
    <text evidence="2 11 12">Belongs to the TonB-dependent receptor family.</text>
</comment>
<evidence type="ECO:0000256" key="13">
    <source>
        <dbReference type="SAM" id="SignalP"/>
    </source>
</evidence>
<dbReference type="SUPFAM" id="SSF56935">
    <property type="entry name" value="Porins"/>
    <property type="match status" value="1"/>
</dbReference>
<dbReference type="InterPro" id="IPR011276">
    <property type="entry name" value="TonB_haem/Hb_rcpt"/>
</dbReference>
<dbReference type="InterPro" id="IPR036942">
    <property type="entry name" value="Beta-barrel_TonB_sf"/>
</dbReference>
<evidence type="ECO:0000256" key="8">
    <source>
        <dbReference type="ARBA" id="ARBA00023136"/>
    </source>
</evidence>
<evidence type="ECO:0000256" key="5">
    <source>
        <dbReference type="ARBA" id="ARBA00022692"/>
    </source>
</evidence>
<feature type="signal peptide" evidence="13">
    <location>
        <begin position="1"/>
        <end position="29"/>
    </location>
</feature>
<comment type="caution">
    <text evidence="16">The sequence shown here is derived from an EMBL/GenBank/DDBJ whole genome shotgun (WGS) entry which is preliminary data.</text>
</comment>
<evidence type="ECO:0000313" key="17">
    <source>
        <dbReference type="Proteomes" id="UP000284547"/>
    </source>
</evidence>
<dbReference type="GO" id="GO:0044718">
    <property type="term" value="P:siderophore transmembrane transport"/>
    <property type="evidence" value="ECO:0007669"/>
    <property type="project" value="TreeGrafter"/>
</dbReference>
<dbReference type="GO" id="GO:0009279">
    <property type="term" value="C:cell outer membrane"/>
    <property type="evidence" value="ECO:0007669"/>
    <property type="project" value="UniProtKB-SubCell"/>
</dbReference>
<keyword evidence="4 11" id="KW-1134">Transmembrane beta strand</keyword>
<dbReference type="InterPro" id="IPR012910">
    <property type="entry name" value="Plug_dom"/>
</dbReference>
<dbReference type="InterPro" id="IPR010949">
    <property type="entry name" value="TonB_Hb/transfer/lactofer_rcpt"/>
</dbReference>
<keyword evidence="10 11" id="KW-0998">Cell outer membrane</keyword>
<dbReference type="InterPro" id="IPR039426">
    <property type="entry name" value="TonB-dep_rcpt-like"/>
</dbReference>
<evidence type="ECO:0000256" key="4">
    <source>
        <dbReference type="ARBA" id="ARBA00022452"/>
    </source>
</evidence>
<dbReference type="OrthoDB" id="9760494at2"/>
<evidence type="ECO:0000256" key="6">
    <source>
        <dbReference type="ARBA" id="ARBA00022729"/>
    </source>
</evidence>
<evidence type="ECO:0000259" key="14">
    <source>
        <dbReference type="Pfam" id="PF00593"/>
    </source>
</evidence>